<keyword evidence="4" id="KW-1185">Reference proteome</keyword>
<dbReference type="PaxDb" id="55529-EKX36842"/>
<feature type="region of interest" description="Disordered" evidence="1">
    <location>
        <begin position="211"/>
        <end position="237"/>
    </location>
</feature>
<feature type="compositionally biased region" description="Polar residues" evidence="1">
    <location>
        <begin position="1"/>
        <end position="10"/>
    </location>
</feature>
<dbReference type="AlphaFoldDB" id="L1IL55"/>
<dbReference type="RefSeq" id="XP_005823822.1">
    <property type="nucleotide sequence ID" value="XM_005823765.1"/>
</dbReference>
<evidence type="ECO:0000313" key="3">
    <source>
        <dbReference type="EnsemblProtists" id="EKX36842"/>
    </source>
</evidence>
<dbReference type="GeneID" id="17293575"/>
<sequence>MADNGGQSQPLEAGLHQDGNQACASHAGDSHDQEVDQLSPSSSTNPPAVAQPNSCVFGAVCLMQKEANAVLKVCKICRLCFHLVCAWELAGSDRNDECGKHAPRSRRKRVKDKNALLRIFDDPEACSISASDDPNIQAFLDLEFNTVSRSTQETYAYRIMGMIEFFQKDPRYHAALNPGRTNLKLPLPLDLLQAFFGWLCEHDGMRTAGSKRKAASAVSADGEEEEENADTPDVAGHERQAEVANILQVSSRDKATVAVSTVQGYKSALKYLYRRRNVMFTAIGLKTGGRSLDDILDGYINSYTKEVTRKKGDGVMQAHEGKTTLSMPEGSSESGSSWIFSWACCSVMWNLDQTKSKGFARYCKEGFDKLQTSIMATWKKQGVIRCAREEYLISLLFWKDQEYQLFIFEPTGG</sequence>
<name>L1IL55_GUITC</name>
<reference evidence="4" key="2">
    <citation type="submission" date="2012-11" db="EMBL/GenBank/DDBJ databases">
        <authorList>
            <person name="Kuo A."/>
            <person name="Curtis B.A."/>
            <person name="Tanifuji G."/>
            <person name="Burki F."/>
            <person name="Gruber A."/>
            <person name="Irimia M."/>
            <person name="Maruyama S."/>
            <person name="Arias M.C."/>
            <person name="Ball S.G."/>
            <person name="Gile G.H."/>
            <person name="Hirakawa Y."/>
            <person name="Hopkins J.F."/>
            <person name="Rensing S.A."/>
            <person name="Schmutz J."/>
            <person name="Symeonidi A."/>
            <person name="Elias M."/>
            <person name="Eveleigh R.J."/>
            <person name="Herman E.K."/>
            <person name="Klute M.J."/>
            <person name="Nakayama T."/>
            <person name="Obornik M."/>
            <person name="Reyes-Prieto A."/>
            <person name="Armbrust E.V."/>
            <person name="Aves S.J."/>
            <person name="Beiko R.G."/>
            <person name="Coutinho P."/>
            <person name="Dacks J.B."/>
            <person name="Durnford D.G."/>
            <person name="Fast N.M."/>
            <person name="Green B.R."/>
            <person name="Grisdale C."/>
            <person name="Hempe F."/>
            <person name="Henrissat B."/>
            <person name="Hoppner M.P."/>
            <person name="Ishida K.-I."/>
            <person name="Kim E."/>
            <person name="Koreny L."/>
            <person name="Kroth P.G."/>
            <person name="Liu Y."/>
            <person name="Malik S.-B."/>
            <person name="Maier U.G."/>
            <person name="McRose D."/>
            <person name="Mock T."/>
            <person name="Neilson J.A."/>
            <person name="Onodera N.T."/>
            <person name="Poole A.M."/>
            <person name="Pritham E.J."/>
            <person name="Richards T.A."/>
            <person name="Rocap G."/>
            <person name="Roy S.W."/>
            <person name="Sarai C."/>
            <person name="Schaack S."/>
            <person name="Shirato S."/>
            <person name="Slamovits C.H."/>
            <person name="Spencer D.F."/>
            <person name="Suzuki S."/>
            <person name="Worden A.Z."/>
            <person name="Zauner S."/>
            <person name="Barry K."/>
            <person name="Bell C."/>
            <person name="Bharti A.K."/>
            <person name="Crow J.A."/>
            <person name="Grimwood J."/>
            <person name="Kramer R."/>
            <person name="Lindquist E."/>
            <person name="Lucas S."/>
            <person name="Salamov A."/>
            <person name="McFadden G.I."/>
            <person name="Lane C.E."/>
            <person name="Keeling P.J."/>
            <person name="Gray M.W."/>
            <person name="Grigoriev I.V."/>
            <person name="Archibald J.M."/>
        </authorList>
    </citation>
    <scope>NUCLEOTIDE SEQUENCE</scope>
    <source>
        <strain evidence="4">CCMP2712</strain>
    </source>
</reference>
<proteinExistence type="predicted"/>
<dbReference type="HOGENOM" id="CLU_666380_0_0_1"/>
<dbReference type="KEGG" id="gtt:GUITHDRAFT_117007"/>
<dbReference type="Proteomes" id="UP000011087">
    <property type="component" value="Unassembled WGS sequence"/>
</dbReference>
<organism evidence="2">
    <name type="scientific">Guillardia theta (strain CCMP2712)</name>
    <name type="common">Cryptophyte</name>
    <dbReference type="NCBI Taxonomy" id="905079"/>
    <lineage>
        <taxon>Eukaryota</taxon>
        <taxon>Cryptophyceae</taxon>
        <taxon>Pyrenomonadales</taxon>
        <taxon>Geminigeraceae</taxon>
        <taxon>Guillardia</taxon>
    </lineage>
</organism>
<reference evidence="3" key="3">
    <citation type="submission" date="2015-06" db="UniProtKB">
        <authorList>
            <consortium name="EnsemblProtists"/>
        </authorList>
    </citation>
    <scope>IDENTIFICATION</scope>
</reference>
<gene>
    <name evidence="2" type="ORF">GUITHDRAFT_117007</name>
</gene>
<feature type="compositionally biased region" description="Polar residues" evidence="1">
    <location>
        <begin position="36"/>
        <end position="46"/>
    </location>
</feature>
<dbReference type="EnsemblProtists" id="EKX36842">
    <property type="protein sequence ID" value="EKX36842"/>
    <property type="gene ID" value="GUITHDRAFT_117007"/>
</dbReference>
<feature type="compositionally biased region" description="Acidic residues" evidence="1">
    <location>
        <begin position="221"/>
        <end position="230"/>
    </location>
</feature>
<reference evidence="2 4" key="1">
    <citation type="journal article" date="2012" name="Nature">
        <title>Algal genomes reveal evolutionary mosaicism and the fate of nucleomorphs.</title>
        <authorList>
            <consortium name="DOE Joint Genome Institute"/>
            <person name="Curtis B.A."/>
            <person name="Tanifuji G."/>
            <person name="Burki F."/>
            <person name="Gruber A."/>
            <person name="Irimia M."/>
            <person name="Maruyama S."/>
            <person name="Arias M.C."/>
            <person name="Ball S.G."/>
            <person name="Gile G.H."/>
            <person name="Hirakawa Y."/>
            <person name="Hopkins J.F."/>
            <person name="Kuo A."/>
            <person name="Rensing S.A."/>
            <person name="Schmutz J."/>
            <person name="Symeonidi A."/>
            <person name="Elias M."/>
            <person name="Eveleigh R.J."/>
            <person name="Herman E.K."/>
            <person name="Klute M.J."/>
            <person name="Nakayama T."/>
            <person name="Obornik M."/>
            <person name="Reyes-Prieto A."/>
            <person name="Armbrust E.V."/>
            <person name="Aves S.J."/>
            <person name="Beiko R.G."/>
            <person name="Coutinho P."/>
            <person name="Dacks J.B."/>
            <person name="Durnford D.G."/>
            <person name="Fast N.M."/>
            <person name="Green B.R."/>
            <person name="Grisdale C.J."/>
            <person name="Hempel F."/>
            <person name="Henrissat B."/>
            <person name="Hoppner M.P."/>
            <person name="Ishida K."/>
            <person name="Kim E."/>
            <person name="Koreny L."/>
            <person name="Kroth P.G."/>
            <person name="Liu Y."/>
            <person name="Malik S.B."/>
            <person name="Maier U.G."/>
            <person name="McRose D."/>
            <person name="Mock T."/>
            <person name="Neilson J.A."/>
            <person name="Onodera N.T."/>
            <person name="Poole A.M."/>
            <person name="Pritham E.J."/>
            <person name="Richards T.A."/>
            <person name="Rocap G."/>
            <person name="Roy S.W."/>
            <person name="Sarai C."/>
            <person name="Schaack S."/>
            <person name="Shirato S."/>
            <person name="Slamovits C.H."/>
            <person name="Spencer D.F."/>
            <person name="Suzuki S."/>
            <person name="Worden A.Z."/>
            <person name="Zauner S."/>
            <person name="Barry K."/>
            <person name="Bell C."/>
            <person name="Bharti A.K."/>
            <person name="Crow J.A."/>
            <person name="Grimwood J."/>
            <person name="Kramer R."/>
            <person name="Lindquist E."/>
            <person name="Lucas S."/>
            <person name="Salamov A."/>
            <person name="McFadden G.I."/>
            <person name="Lane C.E."/>
            <person name="Keeling P.J."/>
            <person name="Gray M.W."/>
            <person name="Grigoriev I.V."/>
            <person name="Archibald J.M."/>
        </authorList>
    </citation>
    <scope>NUCLEOTIDE SEQUENCE</scope>
    <source>
        <strain evidence="2 4">CCMP2712</strain>
    </source>
</reference>
<dbReference type="EMBL" id="JH993067">
    <property type="protein sequence ID" value="EKX36842.1"/>
    <property type="molecule type" value="Genomic_DNA"/>
</dbReference>
<accession>L1IL55</accession>
<feature type="region of interest" description="Disordered" evidence="1">
    <location>
        <begin position="1"/>
        <end position="46"/>
    </location>
</feature>
<protein>
    <submittedName>
        <fullName evidence="2 3">Uncharacterized protein</fullName>
    </submittedName>
</protein>
<evidence type="ECO:0000313" key="4">
    <source>
        <dbReference type="Proteomes" id="UP000011087"/>
    </source>
</evidence>
<evidence type="ECO:0000313" key="2">
    <source>
        <dbReference type="EMBL" id="EKX36842.1"/>
    </source>
</evidence>
<evidence type="ECO:0000256" key="1">
    <source>
        <dbReference type="SAM" id="MobiDB-lite"/>
    </source>
</evidence>